<keyword evidence="2" id="KW-1185">Reference proteome</keyword>
<dbReference type="InterPro" id="IPR007171">
    <property type="entry name" value="DUF371"/>
</dbReference>
<gene>
    <name evidence="1" type="ORF">HNR68_002206</name>
</gene>
<evidence type="ECO:0000313" key="2">
    <source>
        <dbReference type="Proteomes" id="UP000587002"/>
    </source>
</evidence>
<comment type="caution">
    <text evidence="1">The sequence shown here is derived from an EMBL/GenBank/DDBJ whole genome shotgun (WGS) entry which is preliminary data.</text>
</comment>
<protein>
    <recommendedName>
        <fullName evidence="3">DUF371 domain-containing protein</fullName>
    </recommendedName>
</protein>
<accession>A0A853AIE6</accession>
<name>A0A853AIE6_9PSEU</name>
<dbReference type="InterPro" id="IPR023131">
    <property type="entry name" value="Mth639-like_dom_sf"/>
</dbReference>
<dbReference type="Pfam" id="PF04027">
    <property type="entry name" value="DUF371"/>
    <property type="match status" value="1"/>
</dbReference>
<dbReference type="Proteomes" id="UP000587002">
    <property type="component" value="Unassembled WGS sequence"/>
</dbReference>
<dbReference type="PANTHER" id="PTHR40696">
    <property type="entry name" value="DUF371 FAMILY PROTEIN"/>
    <property type="match status" value="1"/>
</dbReference>
<evidence type="ECO:0008006" key="3">
    <source>
        <dbReference type="Google" id="ProtNLM"/>
    </source>
</evidence>
<dbReference type="AlphaFoldDB" id="A0A853AIE6"/>
<organism evidence="1 2">
    <name type="scientific">Saccharopolyspora hordei</name>
    <dbReference type="NCBI Taxonomy" id="1838"/>
    <lineage>
        <taxon>Bacteria</taxon>
        <taxon>Bacillati</taxon>
        <taxon>Actinomycetota</taxon>
        <taxon>Actinomycetes</taxon>
        <taxon>Pseudonocardiales</taxon>
        <taxon>Pseudonocardiaceae</taxon>
        <taxon>Saccharopolyspora</taxon>
    </lineage>
</organism>
<reference evidence="1 2" key="1">
    <citation type="submission" date="2020-07" db="EMBL/GenBank/DDBJ databases">
        <title>Sequencing the genomes of 1000 actinobacteria strains.</title>
        <authorList>
            <person name="Klenk H.-P."/>
        </authorList>
    </citation>
    <scope>NUCLEOTIDE SEQUENCE [LARGE SCALE GENOMIC DNA]</scope>
    <source>
        <strain evidence="1 2">DSM 44065</strain>
    </source>
</reference>
<sequence>MDSSDVLLRMVCRGHANIRATHGKTLEFAVDPDITPRATCVVGVSAEVRQLDAPGIAGPVRITLTAGGRSATVRAVANSAWRPGATAVVRRSSERLPGTLATDADLAASELPRDLLDRLQDPGTEVEVTVERDREAPGGLVLFHAREGDAPRLAAEVAAADHVVVEDQPARALLGAARALDARKADRARLRAALEQGERVLVVTAVAARSDVVPDLLAADVPLDVLGLPAQLAVTAMTSTRTPVVLVDDTSRRGITAALRRHANAAVVFRCGADQLGKLLGEVEGERAVATVAVGTSAAERPRLGTAARLPASGEVFCCVAPVGGAGADTEVDAAGLVRALLDEGVPQKTISRALMASAGWSRRQAYEIVLGLAGDNGE</sequence>
<dbReference type="EMBL" id="JACCFJ010000001">
    <property type="protein sequence ID" value="NYI83576.1"/>
    <property type="molecule type" value="Genomic_DNA"/>
</dbReference>
<dbReference type="RefSeq" id="WP_179720157.1">
    <property type="nucleotide sequence ID" value="NZ_BAABFH010000001.1"/>
</dbReference>
<dbReference type="Gene3D" id="2.60.120.630">
    <property type="entry name" value="mth639 domain like"/>
    <property type="match status" value="1"/>
</dbReference>
<dbReference type="PANTHER" id="PTHR40696:SF1">
    <property type="entry name" value="DUF371 DOMAIN-CONTAINING PROTEIN"/>
    <property type="match status" value="1"/>
</dbReference>
<evidence type="ECO:0000313" key="1">
    <source>
        <dbReference type="EMBL" id="NYI83576.1"/>
    </source>
</evidence>
<proteinExistence type="predicted"/>